<reference evidence="3 4" key="2">
    <citation type="submission" date="2016-08" db="EMBL/GenBank/DDBJ databases">
        <title>Pervasive Adenine N6-methylation of Active Genes in Fungi.</title>
        <authorList>
            <consortium name="DOE Joint Genome Institute"/>
            <person name="Mondo S.J."/>
            <person name="Dannebaum R.O."/>
            <person name="Kuo R.C."/>
            <person name="Labutti K."/>
            <person name="Haridas S."/>
            <person name="Kuo A."/>
            <person name="Salamov A."/>
            <person name="Ahrendt S.R."/>
            <person name="Lipzen A."/>
            <person name="Sullivan W."/>
            <person name="Andreopoulos W.B."/>
            <person name="Clum A."/>
            <person name="Lindquist E."/>
            <person name="Daum C."/>
            <person name="Ramamoorthy G.K."/>
            <person name="Gryganskyi A."/>
            <person name="Culley D."/>
            <person name="Magnuson J.K."/>
            <person name="James T.Y."/>
            <person name="O'Malley M.A."/>
            <person name="Stajich J.E."/>
            <person name="Spatafora J.W."/>
            <person name="Visel A."/>
            <person name="Grigoriev I.V."/>
        </authorList>
    </citation>
    <scope>NUCLEOTIDE SEQUENCE [LARGE SCALE GENOMIC DNA]</scope>
    <source>
        <strain evidence="3 4">S4</strain>
    </source>
</reference>
<gene>
    <name evidence="3" type="ORF">BCR32DRAFT_330440</name>
</gene>
<evidence type="ECO:0000256" key="2">
    <source>
        <dbReference type="SAM" id="SignalP"/>
    </source>
</evidence>
<evidence type="ECO:0000313" key="3">
    <source>
        <dbReference type="EMBL" id="ORX65065.1"/>
    </source>
</evidence>
<dbReference type="OrthoDB" id="10475211at2759"/>
<dbReference type="AlphaFoldDB" id="A0A1Y1VVN0"/>
<comment type="caution">
    <text evidence="3">The sequence shown here is derived from an EMBL/GenBank/DDBJ whole genome shotgun (WGS) entry which is preliminary data.</text>
</comment>
<keyword evidence="1" id="KW-1133">Transmembrane helix</keyword>
<feature type="signal peptide" evidence="2">
    <location>
        <begin position="1"/>
        <end position="20"/>
    </location>
</feature>
<name>A0A1Y1VVN0_9FUNG</name>
<sequence length="219" mass="24978">MFFNFYILLSIIILLQVAKGITLSKEEVLKLNLKEYNSTNCPEFSNGISSFDKNYCSYNFYCLDNYNCQSDKDINSKYFEFTDKDGNTKKYIKKICTEPKYPLDECTTEKCTSDSDCLSNNCFNSTCISGGKSLFTECTDVWNNIDSDNQFQIMKCGKPHGEECKVDAQCAGICFDYTCSSHDKLVQNVPIHLEYLFYIIGGIVILLIFLCICCCCMCC</sequence>
<evidence type="ECO:0000313" key="4">
    <source>
        <dbReference type="Proteomes" id="UP000193944"/>
    </source>
</evidence>
<proteinExistence type="predicted"/>
<reference evidence="3 4" key="1">
    <citation type="submission" date="2016-08" db="EMBL/GenBank/DDBJ databases">
        <title>A Parts List for Fungal Cellulosomes Revealed by Comparative Genomics.</title>
        <authorList>
            <consortium name="DOE Joint Genome Institute"/>
            <person name="Haitjema C.H."/>
            <person name="Gilmore S.P."/>
            <person name="Henske J.K."/>
            <person name="Solomon K.V."/>
            <person name="De Groot R."/>
            <person name="Kuo A."/>
            <person name="Mondo S.J."/>
            <person name="Salamov A.A."/>
            <person name="Labutti K."/>
            <person name="Zhao Z."/>
            <person name="Chiniquy J."/>
            <person name="Barry K."/>
            <person name="Brewer H.M."/>
            <person name="Purvine S.O."/>
            <person name="Wright A.T."/>
            <person name="Boxma B."/>
            <person name="Van Alen T."/>
            <person name="Hackstein J.H."/>
            <person name="Baker S.E."/>
            <person name="Grigoriev I.V."/>
            <person name="O'Malley M.A."/>
        </authorList>
    </citation>
    <scope>NUCLEOTIDE SEQUENCE [LARGE SCALE GENOMIC DNA]</scope>
    <source>
        <strain evidence="3 4">S4</strain>
    </source>
</reference>
<keyword evidence="2" id="KW-0732">Signal</keyword>
<keyword evidence="1" id="KW-0812">Transmembrane</keyword>
<keyword evidence="4" id="KW-1185">Reference proteome</keyword>
<keyword evidence="1" id="KW-0472">Membrane</keyword>
<protein>
    <submittedName>
        <fullName evidence="3">Uncharacterized protein</fullName>
    </submittedName>
</protein>
<dbReference type="EMBL" id="MCFG01000480">
    <property type="protein sequence ID" value="ORX65065.1"/>
    <property type="molecule type" value="Genomic_DNA"/>
</dbReference>
<feature type="transmembrane region" description="Helical" evidence="1">
    <location>
        <begin position="195"/>
        <end position="218"/>
    </location>
</feature>
<accession>A0A1Y1VVN0</accession>
<feature type="chain" id="PRO_5012282250" evidence="2">
    <location>
        <begin position="21"/>
        <end position="219"/>
    </location>
</feature>
<organism evidence="3 4">
    <name type="scientific">Anaeromyces robustus</name>
    <dbReference type="NCBI Taxonomy" id="1754192"/>
    <lineage>
        <taxon>Eukaryota</taxon>
        <taxon>Fungi</taxon>
        <taxon>Fungi incertae sedis</taxon>
        <taxon>Chytridiomycota</taxon>
        <taxon>Chytridiomycota incertae sedis</taxon>
        <taxon>Neocallimastigomycetes</taxon>
        <taxon>Neocallimastigales</taxon>
        <taxon>Neocallimastigaceae</taxon>
        <taxon>Anaeromyces</taxon>
    </lineage>
</organism>
<evidence type="ECO:0000256" key="1">
    <source>
        <dbReference type="SAM" id="Phobius"/>
    </source>
</evidence>
<dbReference type="Proteomes" id="UP000193944">
    <property type="component" value="Unassembled WGS sequence"/>
</dbReference>